<dbReference type="InterPro" id="IPR051494">
    <property type="entry name" value="BSD_domain-containing"/>
</dbReference>
<gene>
    <name evidence="3" type="ORF">Ahy_A04g021328</name>
</gene>
<dbReference type="InterPro" id="IPR035925">
    <property type="entry name" value="BSD_dom_sf"/>
</dbReference>
<keyword evidence="4" id="KW-1185">Reference proteome</keyword>
<dbReference type="Proteomes" id="UP000289738">
    <property type="component" value="Chromosome A04"/>
</dbReference>
<feature type="compositionally biased region" description="Basic and acidic residues" evidence="1">
    <location>
        <begin position="14"/>
        <end position="24"/>
    </location>
</feature>
<reference evidence="3 4" key="1">
    <citation type="submission" date="2019-01" db="EMBL/GenBank/DDBJ databases">
        <title>Sequencing of cultivated peanut Arachis hypogaea provides insights into genome evolution and oil improvement.</title>
        <authorList>
            <person name="Chen X."/>
        </authorList>
    </citation>
    <scope>NUCLEOTIDE SEQUENCE [LARGE SCALE GENOMIC DNA]</scope>
    <source>
        <strain evidence="4">cv. Fuhuasheng</strain>
        <tissue evidence="3">Leaves</tissue>
    </source>
</reference>
<dbReference type="InterPro" id="IPR005607">
    <property type="entry name" value="BSD_dom"/>
</dbReference>
<evidence type="ECO:0000259" key="2">
    <source>
        <dbReference type="PROSITE" id="PS50858"/>
    </source>
</evidence>
<sequence length="531" mass="58529">MNFFASVFSEEPDSPTHRSEQPDPDHDDNEPPTADAENSPSGDAWSFGGLIQTLASKSESVLENYRRDLEDFSSGLRMETAVIREAASRAVKDLPSSLDAGATVAQESLETVGQAIDDIGFTVWKSTAKIISHGRDSLLASDFDSSDSDNNNLARNRLSSSGGSFDLKRYSRFDALVRALQSDVNTYVEDPEDLENYEEWKLGFVLGDKGEEIGNLMEENGVVVGIYRKVVPSRTDHDSFWSRYFYRLHKLNQAEEARVKLVKRAISGEEEEDLSWDFDDDDDNDDGYELKGSSARNAQQQPEVEGGNSAEAATGYNAVESISPGEKDLKIESEGKGVTSDSRTDGDDKPAEVEYERNVASPSSVSATVSDGGYGELDMKYEEKEASEVKTDNENGGSCKDSDFSVVSSQPSTHGEEDIGWDEIEDIVSNDENKGDAGGSTSRGDLRKRLTAADQEEDLSWDIEDDEEDVFALIFGAKDVCVGGANPSQCLCLDIIQVYKDMVKYNTFVCQLIEIHKARSRICNSHHWNQS</sequence>
<feature type="region of interest" description="Disordered" evidence="1">
    <location>
        <begin position="271"/>
        <end position="422"/>
    </location>
</feature>
<feature type="compositionally biased region" description="Basic and acidic residues" evidence="1">
    <location>
        <begin position="342"/>
        <end position="357"/>
    </location>
</feature>
<dbReference type="Gene3D" id="1.10.3970.10">
    <property type="entry name" value="BSD domain"/>
    <property type="match status" value="1"/>
</dbReference>
<dbReference type="PANTHER" id="PTHR16019">
    <property type="entry name" value="SYNAPSE-ASSOCIATED PROTEIN"/>
    <property type="match status" value="1"/>
</dbReference>
<comment type="caution">
    <text evidence="3">The sequence shown here is derived from an EMBL/GenBank/DDBJ whole genome shotgun (WGS) entry which is preliminary data.</text>
</comment>
<evidence type="ECO:0000313" key="4">
    <source>
        <dbReference type="Proteomes" id="UP000289738"/>
    </source>
</evidence>
<accession>A0A445DKB6</accession>
<dbReference type="Pfam" id="PF03909">
    <property type="entry name" value="BSD"/>
    <property type="match status" value="1"/>
</dbReference>
<feature type="compositionally biased region" description="Basic and acidic residues" evidence="1">
    <location>
        <begin position="377"/>
        <end position="393"/>
    </location>
</feature>
<feature type="domain" description="BSD" evidence="2">
    <location>
        <begin position="200"/>
        <end position="252"/>
    </location>
</feature>
<dbReference type="AlphaFoldDB" id="A0A445DKB6"/>
<feature type="region of interest" description="Disordered" evidence="1">
    <location>
        <begin position="429"/>
        <end position="448"/>
    </location>
</feature>
<feature type="region of interest" description="Disordered" evidence="1">
    <location>
        <begin position="1"/>
        <end position="47"/>
    </location>
</feature>
<evidence type="ECO:0000313" key="3">
    <source>
        <dbReference type="EMBL" id="RYR63512.1"/>
    </source>
</evidence>
<dbReference type="EMBL" id="SDMP01000004">
    <property type="protein sequence ID" value="RYR63512.1"/>
    <property type="molecule type" value="Genomic_DNA"/>
</dbReference>
<feature type="compositionally biased region" description="Basic and acidic residues" evidence="1">
    <location>
        <begin position="325"/>
        <end position="335"/>
    </location>
</feature>
<dbReference type="PANTHER" id="PTHR16019:SF24">
    <property type="entry name" value="BSD DOMAIN-CONTAINING PROTEIN"/>
    <property type="match status" value="1"/>
</dbReference>
<name>A0A445DKB6_ARAHY</name>
<protein>
    <recommendedName>
        <fullName evidence="2">BSD domain-containing protein</fullName>
    </recommendedName>
</protein>
<proteinExistence type="predicted"/>
<dbReference type="GO" id="GO:0005737">
    <property type="term" value="C:cytoplasm"/>
    <property type="evidence" value="ECO:0007669"/>
    <property type="project" value="TreeGrafter"/>
</dbReference>
<feature type="compositionally biased region" description="Acidic residues" evidence="1">
    <location>
        <begin position="271"/>
        <end position="287"/>
    </location>
</feature>
<dbReference type="SMART" id="SM00751">
    <property type="entry name" value="BSD"/>
    <property type="match status" value="1"/>
</dbReference>
<feature type="compositionally biased region" description="Low complexity" evidence="1">
    <location>
        <begin position="359"/>
        <end position="370"/>
    </location>
</feature>
<evidence type="ECO:0000256" key="1">
    <source>
        <dbReference type="SAM" id="MobiDB-lite"/>
    </source>
</evidence>
<dbReference type="SUPFAM" id="SSF140383">
    <property type="entry name" value="BSD domain-like"/>
    <property type="match status" value="1"/>
</dbReference>
<organism evidence="3 4">
    <name type="scientific">Arachis hypogaea</name>
    <name type="common">Peanut</name>
    <dbReference type="NCBI Taxonomy" id="3818"/>
    <lineage>
        <taxon>Eukaryota</taxon>
        <taxon>Viridiplantae</taxon>
        <taxon>Streptophyta</taxon>
        <taxon>Embryophyta</taxon>
        <taxon>Tracheophyta</taxon>
        <taxon>Spermatophyta</taxon>
        <taxon>Magnoliopsida</taxon>
        <taxon>eudicotyledons</taxon>
        <taxon>Gunneridae</taxon>
        <taxon>Pentapetalae</taxon>
        <taxon>rosids</taxon>
        <taxon>fabids</taxon>
        <taxon>Fabales</taxon>
        <taxon>Fabaceae</taxon>
        <taxon>Papilionoideae</taxon>
        <taxon>50 kb inversion clade</taxon>
        <taxon>dalbergioids sensu lato</taxon>
        <taxon>Dalbergieae</taxon>
        <taxon>Pterocarpus clade</taxon>
        <taxon>Arachis</taxon>
    </lineage>
</organism>
<dbReference type="PROSITE" id="PS50858">
    <property type="entry name" value="BSD"/>
    <property type="match status" value="1"/>
</dbReference>